<sequence length="253" mass="29125">MFTIIIILIVVLIIAAIFINAFQQHRAKLEAEERAEVAKQKAIIDETENIMMAASNMPISPRILQILQNRIVNALKAIRSTRQSTADIKQRISDAENRANALENTDSLPVNDFTLPDNDKMIIQYIQAVKKLRIMLRSEHSKGKVDTKTFIEEDKNLERLQLKVNVETLARRGRKAMNSGMLGSARQYFEKAIIALEAQTQPDEYVTSRLQTLKDWLHEIQDNLKNTNAEDRARKKEAERDELDELFAPKKKW</sequence>
<proteinExistence type="predicted"/>
<protein>
    <recommendedName>
        <fullName evidence="5">DNA repair protein</fullName>
    </recommendedName>
</protein>
<feature type="coiled-coil region" evidence="1">
    <location>
        <begin position="210"/>
        <end position="246"/>
    </location>
</feature>
<keyword evidence="2" id="KW-1133">Transmembrane helix</keyword>
<keyword evidence="4" id="KW-1185">Reference proteome</keyword>
<feature type="transmembrane region" description="Helical" evidence="2">
    <location>
        <begin position="6"/>
        <end position="22"/>
    </location>
</feature>
<evidence type="ECO:0000256" key="2">
    <source>
        <dbReference type="SAM" id="Phobius"/>
    </source>
</evidence>
<name>A0ABT3P6U5_9ALTE</name>
<keyword evidence="1" id="KW-0175">Coiled coil</keyword>
<evidence type="ECO:0008006" key="5">
    <source>
        <dbReference type="Google" id="ProtNLM"/>
    </source>
</evidence>
<evidence type="ECO:0000313" key="3">
    <source>
        <dbReference type="EMBL" id="MCW8108493.1"/>
    </source>
</evidence>
<dbReference type="EMBL" id="JAPFRD010000010">
    <property type="protein sequence ID" value="MCW8108493.1"/>
    <property type="molecule type" value="Genomic_DNA"/>
</dbReference>
<gene>
    <name evidence="3" type="ORF">OPS25_08295</name>
</gene>
<keyword evidence="2" id="KW-0472">Membrane</keyword>
<evidence type="ECO:0000256" key="1">
    <source>
        <dbReference type="SAM" id="Coils"/>
    </source>
</evidence>
<evidence type="ECO:0000313" key="4">
    <source>
        <dbReference type="Proteomes" id="UP001142810"/>
    </source>
</evidence>
<dbReference type="Proteomes" id="UP001142810">
    <property type="component" value="Unassembled WGS sequence"/>
</dbReference>
<keyword evidence="2" id="KW-0812">Transmembrane</keyword>
<comment type="caution">
    <text evidence="3">The sequence shown here is derived from an EMBL/GenBank/DDBJ whole genome shotgun (WGS) entry which is preliminary data.</text>
</comment>
<dbReference type="RefSeq" id="WP_265617217.1">
    <property type="nucleotide sequence ID" value="NZ_JAPFRD010000010.1"/>
</dbReference>
<organism evidence="3 4">
    <name type="scientific">Alteromonas aquimaris</name>
    <dbReference type="NCBI Taxonomy" id="2998417"/>
    <lineage>
        <taxon>Bacteria</taxon>
        <taxon>Pseudomonadati</taxon>
        <taxon>Pseudomonadota</taxon>
        <taxon>Gammaproteobacteria</taxon>
        <taxon>Alteromonadales</taxon>
        <taxon>Alteromonadaceae</taxon>
        <taxon>Alteromonas/Salinimonas group</taxon>
        <taxon>Alteromonas</taxon>
    </lineage>
</organism>
<accession>A0ABT3P6U5</accession>
<reference evidence="3" key="1">
    <citation type="submission" date="2022-11" db="EMBL/GenBank/DDBJ databases">
        <title>Alteromonas sp. nov., isolated from sea water of the Qingdao.</title>
        <authorList>
            <person name="Wang Q."/>
        </authorList>
    </citation>
    <scope>NUCLEOTIDE SEQUENCE</scope>
    <source>
        <strain evidence="3">ASW11-7</strain>
    </source>
</reference>